<evidence type="ECO:0000313" key="2">
    <source>
        <dbReference type="Proteomes" id="UP000076489"/>
    </source>
</evidence>
<name>A0A166QRQ9_PSEFL</name>
<accession>A0A166QRQ9</accession>
<dbReference type="OrthoDB" id="6909555at2"/>
<organism evidence="1 2">
    <name type="scientific">Pseudomonas fluorescens</name>
    <dbReference type="NCBI Taxonomy" id="294"/>
    <lineage>
        <taxon>Bacteria</taxon>
        <taxon>Pseudomonadati</taxon>
        <taxon>Pseudomonadota</taxon>
        <taxon>Gammaproteobacteria</taxon>
        <taxon>Pseudomonadales</taxon>
        <taxon>Pseudomonadaceae</taxon>
        <taxon>Pseudomonas</taxon>
    </lineage>
</organism>
<dbReference type="EMBL" id="LUKJ01000002">
    <property type="protein sequence ID" value="KZN20753.1"/>
    <property type="molecule type" value="Genomic_DNA"/>
</dbReference>
<sequence>MSEKQTMQVANLELRLTDTGWQYMSEGLGNESDRWCHAADALSPFAGSGVNCLLDELADAKAQIEKLVAESIVINQPGNAEFERGRLAEQDRLATELFERGGFATLQLSQSPDHIPRMKFVDPSETRQVDAVRIGNGILLVRKPA</sequence>
<evidence type="ECO:0000313" key="1">
    <source>
        <dbReference type="EMBL" id="KZN20753.1"/>
    </source>
</evidence>
<protein>
    <submittedName>
        <fullName evidence="1">Uncharacterized protein</fullName>
    </submittedName>
</protein>
<reference evidence="2" key="1">
    <citation type="submission" date="2016-03" db="EMBL/GenBank/DDBJ databases">
        <authorList>
            <person name="Ray J."/>
            <person name="Price M."/>
            <person name="Deutschbauer A."/>
        </authorList>
    </citation>
    <scope>NUCLEOTIDE SEQUENCE [LARGE SCALE GENOMIC DNA]</scope>
    <source>
        <strain evidence="2">FW300-N1B4</strain>
    </source>
</reference>
<dbReference type="AlphaFoldDB" id="A0A166QRQ9"/>
<dbReference type="RefSeq" id="WP_063340798.1">
    <property type="nucleotide sequence ID" value="NZ_LUKJ01000002.1"/>
</dbReference>
<dbReference type="Proteomes" id="UP000076489">
    <property type="component" value="Unassembled WGS sequence"/>
</dbReference>
<reference evidence="1 2" key="2">
    <citation type="journal article" date="2018" name="Nature">
        <title>Mutant phenotypes for thousands of bacterial genes of unknown function.</title>
        <authorList>
            <person name="Price M.N."/>
            <person name="Wetmore K.M."/>
            <person name="Waters R.J."/>
            <person name="Callaghan M."/>
            <person name="Ray J."/>
            <person name="Liu H."/>
            <person name="Kuehl J.V."/>
            <person name="Melnyk R.A."/>
            <person name="Lamson J.S."/>
            <person name="Suh Y."/>
            <person name="Carlson H.K."/>
            <person name="Esquivel Z."/>
            <person name="Sadeeshkumar H."/>
            <person name="Chakraborty R."/>
            <person name="Zane G.M."/>
            <person name="Rubin B.E."/>
            <person name="Wall J.D."/>
            <person name="Visel A."/>
            <person name="Bristow J."/>
            <person name="Blow M.J."/>
            <person name="Arkin A.P."/>
            <person name="Deutschbauer A.M."/>
        </authorList>
    </citation>
    <scope>NUCLEOTIDE SEQUENCE [LARGE SCALE GENOMIC DNA]</scope>
    <source>
        <strain evidence="1 2">FW300-N1B4</strain>
    </source>
</reference>
<proteinExistence type="predicted"/>
<comment type="caution">
    <text evidence="1">The sequence shown here is derived from an EMBL/GenBank/DDBJ whole genome shotgun (WGS) entry which is preliminary data.</text>
</comment>
<gene>
    <name evidence="1" type="ORF">A1D17_04200</name>
</gene>